<feature type="domain" description="GFO/IDH/MocA-like oxidoreductase" evidence="1">
    <location>
        <begin position="84"/>
        <end position="206"/>
    </location>
</feature>
<dbReference type="SUPFAM" id="SSF55347">
    <property type="entry name" value="Glyceraldehyde-3-phosphate dehydrogenase-like, C-terminal domain"/>
    <property type="match status" value="1"/>
</dbReference>
<name>A0A5C6TZ35_9BURK</name>
<dbReference type="PANTHER" id="PTHR43708:SF8">
    <property type="entry name" value="OXIDOREDUCTASE"/>
    <property type="match status" value="1"/>
</dbReference>
<gene>
    <name evidence="2" type="ORF">FSC37_03270</name>
</gene>
<organism evidence="2 3">
    <name type="scientific">Piscinibacter aquaticus</name>
    <dbReference type="NCBI Taxonomy" id="392597"/>
    <lineage>
        <taxon>Bacteria</taxon>
        <taxon>Pseudomonadati</taxon>
        <taxon>Pseudomonadota</taxon>
        <taxon>Betaproteobacteria</taxon>
        <taxon>Burkholderiales</taxon>
        <taxon>Sphaerotilaceae</taxon>
        <taxon>Piscinibacter</taxon>
    </lineage>
</organism>
<protein>
    <submittedName>
        <fullName evidence="2">Gfo/Idh/MocA family oxidoreductase</fullName>
    </submittedName>
</protein>
<reference evidence="2 3" key="1">
    <citation type="submission" date="2019-08" db="EMBL/GenBank/DDBJ databases">
        <authorList>
            <person name="Khan S.A."/>
            <person name="Jeon C.O."/>
            <person name="Jeong S.E."/>
        </authorList>
    </citation>
    <scope>NUCLEOTIDE SEQUENCE [LARGE SCALE GENOMIC DNA]</scope>
    <source>
        <strain evidence="3">IMCC1728</strain>
    </source>
</reference>
<keyword evidence="3" id="KW-1185">Reference proteome</keyword>
<dbReference type="PANTHER" id="PTHR43708">
    <property type="entry name" value="CONSERVED EXPRESSED OXIDOREDUCTASE (EUROFUNG)"/>
    <property type="match status" value="1"/>
</dbReference>
<evidence type="ECO:0000313" key="2">
    <source>
        <dbReference type="EMBL" id="TXC65470.1"/>
    </source>
</evidence>
<dbReference type="Proteomes" id="UP000321832">
    <property type="component" value="Unassembled WGS sequence"/>
</dbReference>
<comment type="caution">
    <text evidence="2">The sequence shown here is derived from an EMBL/GenBank/DDBJ whole genome shotgun (WGS) entry which is preliminary data.</text>
</comment>
<dbReference type="SUPFAM" id="SSF51735">
    <property type="entry name" value="NAD(P)-binding Rossmann-fold domains"/>
    <property type="match status" value="1"/>
</dbReference>
<dbReference type="Gene3D" id="3.40.50.720">
    <property type="entry name" value="NAD(P)-binding Rossmann-like Domain"/>
    <property type="match status" value="1"/>
</dbReference>
<proteinExistence type="predicted"/>
<dbReference type="Gene3D" id="3.30.360.10">
    <property type="entry name" value="Dihydrodipicolinate Reductase, domain 2"/>
    <property type="match status" value="1"/>
</dbReference>
<evidence type="ECO:0000313" key="3">
    <source>
        <dbReference type="Proteomes" id="UP000321832"/>
    </source>
</evidence>
<dbReference type="EMBL" id="VOPW01000001">
    <property type="protein sequence ID" value="TXC65470.1"/>
    <property type="molecule type" value="Genomic_DNA"/>
</dbReference>
<dbReference type="AlphaFoldDB" id="A0A5C6TZ35"/>
<dbReference type="Pfam" id="PF22725">
    <property type="entry name" value="GFO_IDH_MocA_C3"/>
    <property type="match status" value="1"/>
</dbReference>
<dbReference type="InterPro" id="IPR036291">
    <property type="entry name" value="NAD(P)-bd_dom_sf"/>
</dbReference>
<accession>A0A5C6TZ35</accession>
<dbReference type="InterPro" id="IPR051317">
    <property type="entry name" value="Gfo/Idh/MocA_oxidoreduct"/>
</dbReference>
<evidence type="ECO:0000259" key="1">
    <source>
        <dbReference type="Pfam" id="PF22725"/>
    </source>
</evidence>
<dbReference type="InterPro" id="IPR055170">
    <property type="entry name" value="GFO_IDH_MocA-like_dom"/>
</dbReference>
<sequence length="277" mass="29862">MTVVQSLDAALAAKPELIVIASPSALHLRPVLAAIESRTPFYVEKPVVASREDTALLRNRIARGGLPPNMVGCNLRFLHSLTVMRAMVKEGRLGRIARADFEAGQWLPDWRPAQDYRLGYSARASLGGGVCLDLIHEVDAALWMFGRFDQASGFAARTSGLDIDSDDSAALLLARAAGPIATVRIDYVSRRPVRRYTLVGDTGTLRWDLRASTLTLETPAGVETIALDEGAYDVAATYVSAMREMLAAMSAGRPSAQPIEEGLDALEVALAARRLTS</sequence>